<dbReference type="InterPro" id="IPR000792">
    <property type="entry name" value="Tscrpt_reg_LuxR_C"/>
</dbReference>
<dbReference type="CDD" id="cd17535">
    <property type="entry name" value="REC_NarL-like"/>
    <property type="match status" value="1"/>
</dbReference>
<dbReference type="InterPro" id="IPR011006">
    <property type="entry name" value="CheY-like_superfamily"/>
</dbReference>
<name>A0ABQ3Z5P7_9ACTN</name>
<organism evidence="8 9">
    <name type="scientific">Paractinoplanes durhamensis</name>
    <dbReference type="NCBI Taxonomy" id="113563"/>
    <lineage>
        <taxon>Bacteria</taxon>
        <taxon>Bacillati</taxon>
        <taxon>Actinomycetota</taxon>
        <taxon>Actinomycetes</taxon>
        <taxon>Micromonosporales</taxon>
        <taxon>Micromonosporaceae</taxon>
        <taxon>Paractinoplanes</taxon>
    </lineage>
</organism>
<dbReference type="Gene3D" id="3.40.50.2300">
    <property type="match status" value="1"/>
</dbReference>
<dbReference type="RefSeq" id="WP_203732487.1">
    <property type="nucleotide sequence ID" value="NZ_BAAATX010000012.1"/>
</dbReference>
<evidence type="ECO:0000256" key="5">
    <source>
        <dbReference type="PROSITE-ProRule" id="PRU00169"/>
    </source>
</evidence>
<comment type="caution">
    <text evidence="5">Lacks conserved residue(s) required for the propagation of feature annotation.</text>
</comment>
<dbReference type="PROSITE" id="PS50110">
    <property type="entry name" value="RESPONSE_REGULATORY"/>
    <property type="match status" value="1"/>
</dbReference>
<reference evidence="8 9" key="1">
    <citation type="submission" date="2021-01" db="EMBL/GenBank/DDBJ databases">
        <title>Whole genome shotgun sequence of Actinoplanes durhamensis NBRC 14914.</title>
        <authorList>
            <person name="Komaki H."/>
            <person name="Tamura T."/>
        </authorList>
    </citation>
    <scope>NUCLEOTIDE SEQUENCE [LARGE SCALE GENOMIC DNA]</scope>
    <source>
        <strain evidence="8 9">NBRC 14914</strain>
    </source>
</reference>
<accession>A0ABQ3Z5P7</accession>
<feature type="domain" description="HTH luxR-type" evidence="6">
    <location>
        <begin position="154"/>
        <end position="219"/>
    </location>
</feature>
<dbReference type="CDD" id="cd06170">
    <property type="entry name" value="LuxR_C_like"/>
    <property type="match status" value="1"/>
</dbReference>
<keyword evidence="4" id="KW-0804">Transcription</keyword>
<evidence type="ECO:0000256" key="2">
    <source>
        <dbReference type="ARBA" id="ARBA00023015"/>
    </source>
</evidence>
<dbReference type="PANTHER" id="PTHR43214">
    <property type="entry name" value="TWO-COMPONENT RESPONSE REGULATOR"/>
    <property type="match status" value="1"/>
</dbReference>
<dbReference type="InterPro" id="IPR016032">
    <property type="entry name" value="Sig_transdc_resp-reg_C-effctor"/>
</dbReference>
<comment type="caution">
    <text evidence="8">The sequence shown here is derived from an EMBL/GenBank/DDBJ whole genome shotgun (WGS) entry which is preliminary data.</text>
</comment>
<sequence length="229" mass="24517">MLTRVLVADDHPLVRAGLSALLAAHPGITVVAEVAAGEDIVRTTAANQPDVVLMELNMPGCDGLDVIAEIVADNRRYAPARPVRVLAMTDEWDLLRAYAALRAGASGLLLKTRPPDVVLGALRAVTLDGTWLDPAVVHDMLTELASRPVTGESAWVIMERLTAREREVLVLLAHGLGNHEIAARLVVSEATVRTHVGRILMKLDCRDRTKAVVVAYRSGLVRVPAGVAA</sequence>
<dbReference type="Pfam" id="PF00072">
    <property type="entry name" value="Response_reg"/>
    <property type="match status" value="1"/>
</dbReference>
<evidence type="ECO:0000256" key="4">
    <source>
        <dbReference type="ARBA" id="ARBA00023163"/>
    </source>
</evidence>
<dbReference type="PRINTS" id="PR00038">
    <property type="entry name" value="HTHLUXR"/>
</dbReference>
<evidence type="ECO:0000259" key="7">
    <source>
        <dbReference type="PROSITE" id="PS50110"/>
    </source>
</evidence>
<evidence type="ECO:0000259" key="6">
    <source>
        <dbReference type="PROSITE" id="PS50043"/>
    </source>
</evidence>
<dbReference type="SUPFAM" id="SSF46894">
    <property type="entry name" value="C-terminal effector domain of the bipartite response regulators"/>
    <property type="match status" value="1"/>
</dbReference>
<evidence type="ECO:0000313" key="9">
    <source>
        <dbReference type="Proteomes" id="UP000637628"/>
    </source>
</evidence>
<gene>
    <name evidence="8" type="ORF">Adu01nite_64660</name>
</gene>
<dbReference type="PROSITE" id="PS50043">
    <property type="entry name" value="HTH_LUXR_2"/>
    <property type="match status" value="1"/>
</dbReference>
<proteinExistence type="predicted"/>
<dbReference type="InterPro" id="IPR001789">
    <property type="entry name" value="Sig_transdc_resp-reg_receiver"/>
</dbReference>
<dbReference type="SUPFAM" id="SSF52172">
    <property type="entry name" value="CheY-like"/>
    <property type="match status" value="1"/>
</dbReference>
<dbReference type="PANTHER" id="PTHR43214:SF24">
    <property type="entry name" value="TRANSCRIPTIONAL REGULATORY PROTEIN NARL-RELATED"/>
    <property type="match status" value="1"/>
</dbReference>
<evidence type="ECO:0000313" key="8">
    <source>
        <dbReference type="EMBL" id="GIE05116.1"/>
    </source>
</evidence>
<dbReference type="PROSITE" id="PS00622">
    <property type="entry name" value="HTH_LUXR_1"/>
    <property type="match status" value="1"/>
</dbReference>
<keyword evidence="2" id="KW-0805">Transcription regulation</keyword>
<keyword evidence="3 8" id="KW-0238">DNA-binding</keyword>
<dbReference type="Proteomes" id="UP000637628">
    <property type="component" value="Unassembled WGS sequence"/>
</dbReference>
<keyword evidence="9" id="KW-1185">Reference proteome</keyword>
<dbReference type="Pfam" id="PF00196">
    <property type="entry name" value="GerE"/>
    <property type="match status" value="1"/>
</dbReference>
<protein>
    <submittedName>
        <fullName evidence="8">DNA-binding response regulator</fullName>
    </submittedName>
</protein>
<dbReference type="SMART" id="SM00421">
    <property type="entry name" value="HTH_LUXR"/>
    <property type="match status" value="1"/>
</dbReference>
<dbReference type="SMART" id="SM00448">
    <property type="entry name" value="REC"/>
    <property type="match status" value="1"/>
</dbReference>
<evidence type="ECO:0000256" key="1">
    <source>
        <dbReference type="ARBA" id="ARBA00022553"/>
    </source>
</evidence>
<feature type="domain" description="Response regulatory" evidence="7">
    <location>
        <begin position="4"/>
        <end position="126"/>
    </location>
</feature>
<dbReference type="EMBL" id="BOML01000052">
    <property type="protein sequence ID" value="GIE05116.1"/>
    <property type="molecule type" value="Genomic_DNA"/>
</dbReference>
<dbReference type="GO" id="GO:0003677">
    <property type="term" value="F:DNA binding"/>
    <property type="evidence" value="ECO:0007669"/>
    <property type="project" value="UniProtKB-KW"/>
</dbReference>
<dbReference type="InterPro" id="IPR039420">
    <property type="entry name" value="WalR-like"/>
</dbReference>
<evidence type="ECO:0000256" key="3">
    <source>
        <dbReference type="ARBA" id="ARBA00023125"/>
    </source>
</evidence>
<dbReference type="InterPro" id="IPR058245">
    <property type="entry name" value="NreC/VraR/RcsB-like_REC"/>
</dbReference>
<keyword evidence="1" id="KW-0597">Phosphoprotein</keyword>